<gene>
    <name evidence="1" type="ORF">FYJ45_22190</name>
</gene>
<accession>A0A6N7W6H0</accession>
<reference evidence="1 2" key="1">
    <citation type="submission" date="2019-08" db="EMBL/GenBank/DDBJ databases">
        <title>In-depth cultivation of the pig gut microbiome towards novel bacterial diversity and tailored functional studies.</title>
        <authorList>
            <person name="Wylensek D."/>
            <person name="Hitch T.C.A."/>
            <person name="Clavel T."/>
        </authorList>
    </citation>
    <scope>NUCLEOTIDE SEQUENCE [LARGE SCALE GENOMIC DNA]</scope>
    <source>
        <strain evidence="1 2">WCA-389-WT-23B</strain>
    </source>
</reference>
<evidence type="ECO:0000313" key="1">
    <source>
        <dbReference type="EMBL" id="MSS90861.1"/>
    </source>
</evidence>
<dbReference type="AlphaFoldDB" id="A0A6N7W6H0"/>
<name>A0A6N7W6H0_9FIRM</name>
<dbReference type="RefSeq" id="WP_154467268.1">
    <property type="nucleotide sequence ID" value="NZ_VUMI01000049.1"/>
</dbReference>
<comment type="caution">
    <text evidence="1">The sequence shown here is derived from an EMBL/GenBank/DDBJ whole genome shotgun (WGS) entry which is preliminary data.</text>
</comment>
<dbReference type="GeneID" id="86055728"/>
<organism evidence="1 2">
    <name type="scientific">Eisenbergiella porci</name>
    <dbReference type="NCBI Taxonomy" id="2652274"/>
    <lineage>
        <taxon>Bacteria</taxon>
        <taxon>Bacillati</taxon>
        <taxon>Bacillota</taxon>
        <taxon>Clostridia</taxon>
        <taxon>Lachnospirales</taxon>
        <taxon>Lachnospiraceae</taxon>
        <taxon>Eisenbergiella</taxon>
    </lineage>
</organism>
<protein>
    <submittedName>
        <fullName evidence="1">Uncharacterized protein</fullName>
    </submittedName>
</protein>
<keyword evidence="2" id="KW-1185">Reference proteome</keyword>
<evidence type="ECO:0000313" key="2">
    <source>
        <dbReference type="Proteomes" id="UP000436047"/>
    </source>
</evidence>
<dbReference type="EMBL" id="VUMI01000049">
    <property type="protein sequence ID" value="MSS90861.1"/>
    <property type="molecule type" value="Genomic_DNA"/>
</dbReference>
<proteinExistence type="predicted"/>
<dbReference type="Proteomes" id="UP000436047">
    <property type="component" value="Unassembled WGS sequence"/>
</dbReference>
<sequence>MAKATLPTNYQDDVLKSTMGGKRRYTFTDNSDGTKCLEDATQYEKVGSNFGAADINKTNAAVNAAADASKIIDNVDDIAANTQAGYMMGALAGKQLIQNLNGFAFKEEKGVKYVRGADSVWVPLGSALFGEIILPSSANVAVSYELGFRPSKLCIMSNSETYSSSVVWRYEATRGFTEQYSYNSFDGSSYTKNKWLTITDTGFTITLSGSLHKGEQARYFALR</sequence>